<dbReference type="Proteomes" id="UP000286976">
    <property type="component" value="Unassembled WGS sequence"/>
</dbReference>
<evidence type="ECO:0000313" key="1">
    <source>
        <dbReference type="EMBL" id="RUO37117.1"/>
    </source>
</evidence>
<proteinExistence type="predicted"/>
<evidence type="ECO:0008006" key="3">
    <source>
        <dbReference type="Google" id="ProtNLM"/>
    </source>
</evidence>
<organism evidence="1 2">
    <name type="scientific">Aliidiomarina taiwanensis</name>
    <dbReference type="NCBI Taxonomy" id="946228"/>
    <lineage>
        <taxon>Bacteria</taxon>
        <taxon>Pseudomonadati</taxon>
        <taxon>Pseudomonadota</taxon>
        <taxon>Gammaproteobacteria</taxon>
        <taxon>Alteromonadales</taxon>
        <taxon>Idiomarinaceae</taxon>
        <taxon>Aliidiomarina</taxon>
    </lineage>
</organism>
<dbReference type="SUPFAM" id="SSF159270">
    <property type="entry name" value="YmcC-like"/>
    <property type="match status" value="1"/>
</dbReference>
<dbReference type="RefSeq" id="WP_126758214.1">
    <property type="nucleotide sequence ID" value="NZ_PIPQ01000013.1"/>
</dbReference>
<gene>
    <name evidence="1" type="ORF">CWE15_11445</name>
</gene>
<keyword evidence="2" id="KW-1185">Reference proteome</keyword>
<dbReference type="Gene3D" id="2.40.360.10">
    <property type="entry name" value="YmcC-like"/>
    <property type="match status" value="1"/>
</dbReference>
<protein>
    <recommendedName>
        <fullName evidence="3">YjbF family lipoprotein</fullName>
    </recommendedName>
</protein>
<dbReference type="OrthoDB" id="6240989at2"/>
<dbReference type="AlphaFoldDB" id="A0A432WTP4"/>
<name>A0A432WTP4_9GAMM</name>
<dbReference type="EMBL" id="PIPQ01000013">
    <property type="protein sequence ID" value="RUO37117.1"/>
    <property type="molecule type" value="Genomic_DNA"/>
</dbReference>
<dbReference type="PROSITE" id="PS51257">
    <property type="entry name" value="PROKAR_LIPOPROTEIN"/>
    <property type="match status" value="1"/>
</dbReference>
<reference evidence="1 2" key="1">
    <citation type="journal article" date="2011" name="Front. Microbiol.">
        <title>Genomic signatures of strain selection and enhancement in Bacillus atrophaeus var. globigii, a historical biowarfare simulant.</title>
        <authorList>
            <person name="Gibbons H.S."/>
            <person name="Broomall S.M."/>
            <person name="McNew L.A."/>
            <person name="Daligault H."/>
            <person name="Chapman C."/>
            <person name="Bruce D."/>
            <person name="Karavis M."/>
            <person name="Krepps M."/>
            <person name="McGregor P.A."/>
            <person name="Hong C."/>
            <person name="Park K.H."/>
            <person name="Akmal A."/>
            <person name="Feldman A."/>
            <person name="Lin J.S."/>
            <person name="Chang W.E."/>
            <person name="Higgs B.W."/>
            <person name="Demirev P."/>
            <person name="Lindquist J."/>
            <person name="Liem A."/>
            <person name="Fochler E."/>
            <person name="Read T.D."/>
            <person name="Tapia R."/>
            <person name="Johnson S."/>
            <person name="Bishop-Lilly K.A."/>
            <person name="Detter C."/>
            <person name="Han C."/>
            <person name="Sozhamannan S."/>
            <person name="Rosenzweig C.N."/>
            <person name="Skowronski E.W."/>
        </authorList>
    </citation>
    <scope>NUCLEOTIDE SEQUENCE [LARGE SCALE GENOMIC DNA]</scope>
    <source>
        <strain evidence="1 2">AIT1</strain>
    </source>
</reference>
<dbReference type="Pfam" id="PF11102">
    <property type="entry name" value="YjbF"/>
    <property type="match status" value="1"/>
</dbReference>
<dbReference type="InterPro" id="IPR023373">
    <property type="entry name" value="YmcC_sf"/>
</dbReference>
<evidence type="ECO:0000313" key="2">
    <source>
        <dbReference type="Proteomes" id="UP000286976"/>
    </source>
</evidence>
<sequence>MKRTIIIGLGFFLAGCSALTQDLKETWDYAQGAEDVVLTAEQIDEFPYTAVYARMGEQAQSLMVLGFVDQGAGVERLNWLSAGGESVTTEYGRIVRTTDLAANVLATSNLSEDPLRCYLTQAYQGEPLATCPTVWERTLDASTESGPYVLSAKSRFQLVAAGTDEANTSVQLPKGQVSVTLLEEQGVFVLPGGQAGQAFTNRFWFTNDGHVVKSEQTLMPFLAPIQMTQVKWIGRND</sequence>
<comment type="caution">
    <text evidence="1">The sequence shown here is derived from an EMBL/GenBank/DDBJ whole genome shotgun (WGS) entry which is preliminary data.</text>
</comment>
<accession>A0A432WTP4</accession>
<dbReference type="InterPro" id="IPR021308">
    <property type="entry name" value="GfcB"/>
</dbReference>